<feature type="transmembrane region" description="Helical" evidence="1">
    <location>
        <begin position="46"/>
        <end position="65"/>
    </location>
</feature>
<gene>
    <name evidence="2" type="ORF">DFR46_0906</name>
</gene>
<keyword evidence="1" id="KW-0472">Membrane</keyword>
<keyword evidence="3" id="KW-1185">Reference proteome</keyword>
<dbReference type="RefSeq" id="WP_245953679.1">
    <property type="nucleotide sequence ID" value="NZ_QRDP01000004.1"/>
</dbReference>
<keyword evidence="1" id="KW-0812">Transmembrane</keyword>
<dbReference type="Proteomes" id="UP000256310">
    <property type="component" value="Unassembled WGS sequence"/>
</dbReference>
<evidence type="ECO:0000313" key="3">
    <source>
        <dbReference type="Proteomes" id="UP000256310"/>
    </source>
</evidence>
<evidence type="ECO:0000313" key="2">
    <source>
        <dbReference type="EMBL" id="RED15898.1"/>
    </source>
</evidence>
<reference evidence="2 3" key="1">
    <citation type="submission" date="2018-07" db="EMBL/GenBank/DDBJ databases">
        <title>Genomic Encyclopedia of Type Strains, Phase IV (KMG-IV): sequencing the most valuable type-strain genomes for metagenomic binning, comparative biology and taxonomic classification.</title>
        <authorList>
            <person name="Goeker M."/>
        </authorList>
    </citation>
    <scope>NUCLEOTIDE SEQUENCE [LARGE SCALE GENOMIC DNA]</scope>
    <source>
        <strain evidence="2 3">DSM 26725</strain>
    </source>
</reference>
<accession>A0A3D9FE05</accession>
<feature type="transmembrane region" description="Helical" evidence="1">
    <location>
        <begin position="7"/>
        <end position="26"/>
    </location>
</feature>
<evidence type="ECO:0000256" key="1">
    <source>
        <dbReference type="SAM" id="Phobius"/>
    </source>
</evidence>
<dbReference type="AlphaFoldDB" id="A0A3D9FE05"/>
<proteinExistence type="predicted"/>
<keyword evidence="1" id="KW-1133">Transmembrane helix</keyword>
<name>A0A3D9FE05_9SPHN</name>
<comment type="caution">
    <text evidence="2">The sequence shown here is derived from an EMBL/GenBank/DDBJ whole genome shotgun (WGS) entry which is preliminary data.</text>
</comment>
<organism evidence="2 3">
    <name type="scientific">Parasphingopyxis lamellibrachiae</name>
    <dbReference type="NCBI Taxonomy" id="680125"/>
    <lineage>
        <taxon>Bacteria</taxon>
        <taxon>Pseudomonadati</taxon>
        <taxon>Pseudomonadota</taxon>
        <taxon>Alphaproteobacteria</taxon>
        <taxon>Sphingomonadales</taxon>
        <taxon>Sphingomonadaceae</taxon>
        <taxon>Parasphingopyxis</taxon>
    </lineage>
</organism>
<dbReference type="EMBL" id="QRDP01000004">
    <property type="protein sequence ID" value="RED15898.1"/>
    <property type="molecule type" value="Genomic_DNA"/>
</dbReference>
<protein>
    <submittedName>
        <fullName evidence="2">Uncharacterized protein</fullName>
    </submittedName>
</protein>
<sequence>MIALVKALIPGAILSLAVSLFVGSGGSRGGFLNVHQVTLAGYDFHWSWPLFLAGTALAWAILLMMD</sequence>